<gene>
    <name evidence="1" type="ORF">EAG_03583</name>
</gene>
<dbReference type="EMBL" id="GL441439">
    <property type="protein sequence ID" value="EFN64813.1"/>
    <property type="molecule type" value="Genomic_DNA"/>
</dbReference>
<evidence type="ECO:0000313" key="1">
    <source>
        <dbReference type="EMBL" id="EFN64813.1"/>
    </source>
</evidence>
<dbReference type="InParanoid" id="E2ANY1"/>
<accession>E2ANY1</accession>
<proteinExistence type="predicted"/>
<keyword evidence="2" id="KW-1185">Reference proteome</keyword>
<sequence length="245" mass="27426">MTFRSQFSRPAFPAVEEYEVGGETRRQNRAPNSGIEDMYAVTVRESNETHLSSMPWLRLSFMLTITSRGCIFLSPLHFGVVTLPRECTSGTDDYYVRSHMYTLPDDDDAVTPADDEINILPSKAHSFLDAYLIAITRSASRNCSLTFVERETSLARREANKRPADPRRKEKGKQVANVIYTLALPSLRIPRATPPHLYNGLYYCERSAADVISITLVIEDSALPEAAVHLPLISIHLAAKIAQVL</sequence>
<protein>
    <submittedName>
        <fullName evidence="1">Uncharacterized protein</fullName>
    </submittedName>
</protein>
<name>E2ANY1_CAMFO</name>
<evidence type="ECO:0000313" key="2">
    <source>
        <dbReference type="Proteomes" id="UP000000311"/>
    </source>
</evidence>
<dbReference type="Proteomes" id="UP000000311">
    <property type="component" value="Unassembled WGS sequence"/>
</dbReference>
<dbReference type="AlphaFoldDB" id="E2ANY1"/>
<organism evidence="2">
    <name type="scientific">Camponotus floridanus</name>
    <name type="common">Florida carpenter ant</name>
    <dbReference type="NCBI Taxonomy" id="104421"/>
    <lineage>
        <taxon>Eukaryota</taxon>
        <taxon>Metazoa</taxon>
        <taxon>Ecdysozoa</taxon>
        <taxon>Arthropoda</taxon>
        <taxon>Hexapoda</taxon>
        <taxon>Insecta</taxon>
        <taxon>Pterygota</taxon>
        <taxon>Neoptera</taxon>
        <taxon>Endopterygota</taxon>
        <taxon>Hymenoptera</taxon>
        <taxon>Apocrita</taxon>
        <taxon>Aculeata</taxon>
        <taxon>Formicoidea</taxon>
        <taxon>Formicidae</taxon>
        <taxon>Formicinae</taxon>
        <taxon>Camponotus</taxon>
    </lineage>
</organism>
<reference evidence="1 2" key="1">
    <citation type="journal article" date="2010" name="Science">
        <title>Genomic comparison of the ants Camponotus floridanus and Harpegnathos saltator.</title>
        <authorList>
            <person name="Bonasio R."/>
            <person name="Zhang G."/>
            <person name="Ye C."/>
            <person name="Mutti N.S."/>
            <person name="Fang X."/>
            <person name="Qin N."/>
            <person name="Donahue G."/>
            <person name="Yang P."/>
            <person name="Li Q."/>
            <person name="Li C."/>
            <person name="Zhang P."/>
            <person name="Huang Z."/>
            <person name="Berger S.L."/>
            <person name="Reinberg D."/>
            <person name="Wang J."/>
            <person name="Liebig J."/>
        </authorList>
    </citation>
    <scope>NUCLEOTIDE SEQUENCE [LARGE SCALE GENOMIC DNA]</scope>
    <source>
        <strain evidence="2">C129</strain>
    </source>
</reference>